<feature type="transmembrane region" description="Helical" evidence="7">
    <location>
        <begin position="165"/>
        <end position="184"/>
    </location>
</feature>
<sequence length="309" mass="32874">MSKRLKSDGLLLLTAFIWGSAFVAQKVGADIGTFTYNGIRTFIGGLVLIPVILFLDSRSKKKNPIDNRSASDKAAEKKLLIIGGLCCGLALFIASTLQQYGIGFTTAGKAGFITSLYAVIVPIMSIVLGKKVRPIVWLCVLCGACGLYLLCIPKGSGFHLQMGDLFVLICAFAFAVHILVIDYFSPKVNGVKMSCIQFLFAGAIGIVCMFIFENPDISAIMTAWLPIVYGGVFSCGIAYTLQIVAQADADPTEASLILCLESVFSVITGALILGESMDMRGLLGCALIFGAVIVSQLPSKSEKLQAKGN</sequence>
<comment type="caution">
    <text evidence="9">The sequence shown here is derived from an EMBL/GenBank/DDBJ whole genome shotgun (WGS) entry which is preliminary data.</text>
</comment>
<dbReference type="SUPFAM" id="SSF103481">
    <property type="entry name" value="Multidrug resistance efflux transporter EmrE"/>
    <property type="match status" value="2"/>
</dbReference>
<evidence type="ECO:0000256" key="3">
    <source>
        <dbReference type="ARBA" id="ARBA00022475"/>
    </source>
</evidence>
<keyword evidence="10" id="KW-1185">Reference proteome</keyword>
<evidence type="ECO:0000313" key="9">
    <source>
        <dbReference type="EMBL" id="TDP51387.1"/>
    </source>
</evidence>
<feature type="domain" description="EamA" evidence="8">
    <location>
        <begin position="162"/>
        <end position="294"/>
    </location>
</feature>
<keyword evidence="5 7" id="KW-1133">Transmembrane helix</keyword>
<accession>A0A4R6PXP6</accession>
<dbReference type="GO" id="GO:0005886">
    <property type="term" value="C:plasma membrane"/>
    <property type="evidence" value="ECO:0007669"/>
    <property type="project" value="UniProtKB-SubCell"/>
</dbReference>
<keyword evidence="3" id="KW-1003">Cell membrane</keyword>
<feature type="transmembrane region" description="Helical" evidence="7">
    <location>
        <begin position="256"/>
        <end position="273"/>
    </location>
</feature>
<feature type="transmembrane region" description="Helical" evidence="7">
    <location>
        <begin position="279"/>
        <end position="297"/>
    </location>
</feature>
<feature type="transmembrane region" description="Helical" evidence="7">
    <location>
        <begin position="79"/>
        <end position="98"/>
    </location>
</feature>
<comment type="similarity">
    <text evidence="2">Belongs to the EamA transporter family.</text>
</comment>
<dbReference type="PANTHER" id="PTHR42920:SF5">
    <property type="entry name" value="EAMA DOMAIN-CONTAINING PROTEIN"/>
    <property type="match status" value="1"/>
</dbReference>
<feature type="transmembrane region" description="Helical" evidence="7">
    <location>
        <begin position="110"/>
        <end position="128"/>
    </location>
</feature>
<dbReference type="PANTHER" id="PTHR42920">
    <property type="entry name" value="OS03G0707200 PROTEIN-RELATED"/>
    <property type="match status" value="1"/>
</dbReference>
<evidence type="ECO:0000256" key="1">
    <source>
        <dbReference type="ARBA" id="ARBA00004651"/>
    </source>
</evidence>
<dbReference type="AlphaFoldDB" id="A0A4R6PXP6"/>
<feature type="transmembrane region" description="Helical" evidence="7">
    <location>
        <begin position="196"/>
        <end position="212"/>
    </location>
</feature>
<evidence type="ECO:0000256" key="6">
    <source>
        <dbReference type="ARBA" id="ARBA00023136"/>
    </source>
</evidence>
<dbReference type="OrthoDB" id="9804865at2"/>
<evidence type="ECO:0000259" key="8">
    <source>
        <dbReference type="Pfam" id="PF00892"/>
    </source>
</evidence>
<feature type="transmembrane region" description="Helical" evidence="7">
    <location>
        <begin position="135"/>
        <end position="153"/>
    </location>
</feature>
<organism evidence="9 10">
    <name type="scientific">Aminicella lysinilytica</name>
    <dbReference type="NCBI Taxonomy" id="433323"/>
    <lineage>
        <taxon>Bacteria</taxon>
        <taxon>Bacillati</taxon>
        <taxon>Bacillota</taxon>
        <taxon>Clostridia</taxon>
        <taxon>Peptostreptococcales</taxon>
        <taxon>Anaerovoracaceae</taxon>
        <taxon>Aminicella</taxon>
    </lineage>
</organism>
<dbReference type="Proteomes" id="UP000295500">
    <property type="component" value="Unassembled WGS sequence"/>
</dbReference>
<keyword evidence="4 7" id="KW-0812">Transmembrane</keyword>
<comment type="subcellular location">
    <subcellularLocation>
        <location evidence="1">Cell membrane</location>
        <topology evidence="1">Multi-pass membrane protein</topology>
    </subcellularLocation>
</comment>
<keyword evidence="6 7" id="KW-0472">Membrane</keyword>
<protein>
    <submittedName>
        <fullName evidence="9">Drug/metabolite transporter (DMT)-like permease</fullName>
    </submittedName>
</protein>
<proteinExistence type="inferred from homology"/>
<dbReference type="InterPro" id="IPR037185">
    <property type="entry name" value="EmrE-like"/>
</dbReference>
<feature type="transmembrane region" description="Helical" evidence="7">
    <location>
        <begin position="39"/>
        <end position="58"/>
    </location>
</feature>
<feature type="domain" description="EamA" evidence="8">
    <location>
        <begin position="8"/>
        <end position="150"/>
    </location>
</feature>
<feature type="transmembrane region" description="Helical" evidence="7">
    <location>
        <begin position="224"/>
        <end position="244"/>
    </location>
</feature>
<dbReference type="Pfam" id="PF00892">
    <property type="entry name" value="EamA"/>
    <property type="match status" value="2"/>
</dbReference>
<dbReference type="InterPro" id="IPR051258">
    <property type="entry name" value="Diverse_Substrate_Transporter"/>
</dbReference>
<gene>
    <name evidence="9" type="ORF">EV211_1318</name>
</gene>
<evidence type="ECO:0000256" key="2">
    <source>
        <dbReference type="ARBA" id="ARBA00007362"/>
    </source>
</evidence>
<name>A0A4R6PXP6_9FIRM</name>
<dbReference type="InterPro" id="IPR000620">
    <property type="entry name" value="EamA_dom"/>
</dbReference>
<evidence type="ECO:0000313" key="10">
    <source>
        <dbReference type="Proteomes" id="UP000295500"/>
    </source>
</evidence>
<evidence type="ECO:0000256" key="4">
    <source>
        <dbReference type="ARBA" id="ARBA00022692"/>
    </source>
</evidence>
<reference evidence="9 10" key="1">
    <citation type="submission" date="2019-03" db="EMBL/GenBank/DDBJ databases">
        <title>Genomic Encyclopedia of Type Strains, Phase IV (KMG-IV): sequencing the most valuable type-strain genomes for metagenomic binning, comparative biology and taxonomic classification.</title>
        <authorList>
            <person name="Goeker M."/>
        </authorList>
    </citation>
    <scope>NUCLEOTIDE SEQUENCE [LARGE SCALE GENOMIC DNA]</scope>
    <source>
        <strain evidence="9 10">DSM 28287</strain>
    </source>
</reference>
<evidence type="ECO:0000256" key="5">
    <source>
        <dbReference type="ARBA" id="ARBA00022989"/>
    </source>
</evidence>
<dbReference type="RefSeq" id="WP_133528947.1">
    <property type="nucleotide sequence ID" value="NZ_SNXO01000031.1"/>
</dbReference>
<evidence type="ECO:0000256" key="7">
    <source>
        <dbReference type="SAM" id="Phobius"/>
    </source>
</evidence>
<dbReference type="EMBL" id="SNXO01000031">
    <property type="protein sequence ID" value="TDP51387.1"/>
    <property type="molecule type" value="Genomic_DNA"/>
</dbReference>